<accession>A0A5C8NWS3</accession>
<protein>
    <submittedName>
        <fullName evidence="1">Enoyl-CoA hydratase</fullName>
        <ecNumber evidence="1">4.2.1.17</ecNumber>
    </submittedName>
</protein>
<dbReference type="PANTHER" id="PTHR11941:SF54">
    <property type="entry name" value="ENOYL-COA HYDRATASE, MITOCHONDRIAL"/>
    <property type="match status" value="1"/>
</dbReference>
<dbReference type="OrthoDB" id="9148881at2"/>
<evidence type="ECO:0000313" key="1">
    <source>
        <dbReference type="EMBL" id="TXL65450.1"/>
    </source>
</evidence>
<dbReference type="NCBIfam" id="NF004781">
    <property type="entry name" value="PRK06127.1"/>
    <property type="match status" value="1"/>
</dbReference>
<comment type="caution">
    <text evidence="1">The sequence shown here is derived from an EMBL/GenBank/DDBJ whole genome shotgun (WGS) entry which is preliminary data.</text>
</comment>
<reference evidence="1 2" key="1">
    <citation type="submission" date="2019-06" db="EMBL/GenBank/DDBJ databases">
        <title>Quisquiliibacterium sp. nov., isolated from a maize field.</title>
        <authorList>
            <person name="Lin S.-Y."/>
            <person name="Tsai C.-F."/>
            <person name="Young C.-C."/>
        </authorList>
    </citation>
    <scope>NUCLEOTIDE SEQUENCE [LARGE SCALE GENOMIC DNA]</scope>
    <source>
        <strain evidence="1 2">CC-CFT501</strain>
    </source>
</reference>
<evidence type="ECO:0000313" key="2">
    <source>
        <dbReference type="Proteomes" id="UP000321548"/>
    </source>
</evidence>
<dbReference type="PANTHER" id="PTHR11941">
    <property type="entry name" value="ENOYL-COA HYDRATASE-RELATED"/>
    <property type="match status" value="1"/>
</dbReference>
<sequence>MPELIVRRDGPIGRVIISNPAKYNAMSTDMWAALPKALEQHDADPEVRLVVIEGDGDKAFVSGADISQFETERSGEERKDRYGDSVEAAYVAPTRCSKPVIAKIRGICFGGGLGLAAACDIRFARDDARFRMPAGRLGLGYNAIGVRRFLDVFGLQNTMDIFFSARIFGAEEAVKMGFVSRTAPAESFDQMVDEWCANVAENAPLTLRALKKTVNQLIRDPGDRDMAAAEAAIAACMVSEDYREGTRAFMEKRKPEFKGA</sequence>
<organism evidence="1 2">
    <name type="scientific">Zeimonas arvi</name>
    <dbReference type="NCBI Taxonomy" id="2498847"/>
    <lineage>
        <taxon>Bacteria</taxon>
        <taxon>Pseudomonadati</taxon>
        <taxon>Pseudomonadota</taxon>
        <taxon>Betaproteobacteria</taxon>
        <taxon>Burkholderiales</taxon>
        <taxon>Burkholderiaceae</taxon>
        <taxon>Zeimonas</taxon>
    </lineage>
</organism>
<keyword evidence="1" id="KW-0456">Lyase</keyword>
<dbReference type="Proteomes" id="UP000321548">
    <property type="component" value="Unassembled WGS sequence"/>
</dbReference>
<dbReference type="EC" id="4.2.1.17" evidence="1"/>
<dbReference type="Gene3D" id="3.90.226.10">
    <property type="entry name" value="2-enoyl-CoA Hydratase, Chain A, domain 1"/>
    <property type="match status" value="1"/>
</dbReference>
<dbReference type="RefSeq" id="WP_147704645.1">
    <property type="nucleotide sequence ID" value="NZ_VDUY01000004.1"/>
</dbReference>
<dbReference type="SUPFAM" id="SSF52096">
    <property type="entry name" value="ClpP/crotonase"/>
    <property type="match status" value="1"/>
</dbReference>
<dbReference type="InterPro" id="IPR029045">
    <property type="entry name" value="ClpP/crotonase-like_dom_sf"/>
</dbReference>
<name>A0A5C8NWS3_9BURK</name>
<dbReference type="EMBL" id="VDUY01000004">
    <property type="protein sequence ID" value="TXL65450.1"/>
    <property type="molecule type" value="Genomic_DNA"/>
</dbReference>
<dbReference type="InterPro" id="IPR001753">
    <property type="entry name" value="Enoyl-CoA_hydra/iso"/>
</dbReference>
<dbReference type="AlphaFoldDB" id="A0A5C8NWS3"/>
<dbReference type="CDD" id="cd06558">
    <property type="entry name" value="crotonase-like"/>
    <property type="match status" value="1"/>
</dbReference>
<dbReference type="GO" id="GO:0006635">
    <property type="term" value="P:fatty acid beta-oxidation"/>
    <property type="evidence" value="ECO:0007669"/>
    <property type="project" value="TreeGrafter"/>
</dbReference>
<proteinExistence type="predicted"/>
<dbReference type="GO" id="GO:0004300">
    <property type="term" value="F:enoyl-CoA hydratase activity"/>
    <property type="evidence" value="ECO:0007669"/>
    <property type="project" value="UniProtKB-EC"/>
</dbReference>
<dbReference type="Pfam" id="PF00378">
    <property type="entry name" value="ECH_1"/>
    <property type="match status" value="1"/>
</dbReference>
<gene>
    <name evidence="1" type="ORF">FHP08_11780</name>
</gene>
<keyword evidence="2" id="KW-1185">Reference proteome</keyword>